<dbReference type="SMART" id="SM00212">
    <property type="entry name" value="UBCc"/>
    <property type="match status" value="1"/>
</dbReference>
<dbReference type="Pfam" id="PF00179">
    <property type="entry name" value="UQ_con"/>
    <property type="match status" value="1"/>
</dbReference>
<evidence type="ECO:0000313" key="5">
    <source>
        <dbReference type="Proteomes" id="UP000245591"/>
    </source>
</evidence>
<accession>A0A2U1J3Q7</accession>
<dbReference type="EMBL" id="MBFU01000395">
    <property type="protein sequence ID" value="PVZ99711.1"/>
    <property type="molecule type" value="Genomic_DNA"/>
</dbReference>
<reference evidence="4 5" key="1">
    <citation type="journal article" date="2018" name="MBio">
        <title>Comparative Genomics Reveals the Core Gene Toolbox for the Fungus-Insect Symbiosis.</title>
        <authorList>
            <person name="Wang Y."/>
            <person name="Stata M."/>
            <person name="Wang W."/>
            <person name="Stajich J.E."/>
            <person name="White M.M."/>
            <person name="Moncalvo J.M."/>
        </authorList>
    </citation>
    <scope>NUCLEOTIDE SEQUENCE [LARGE SCALE GENOMIC DNA]</scope>
    <source>
        <strain evidence="4 5">AUS-126-30</strain>
    </source>
</reference>
<evidence type="ECO:0000259" key="2">
    <source>
        <dbReference type="PROSITE" id="PS50127"/>
    </source>
</evidence>
<keyword evidence="5" id="KW-1185">Reference proteome</keyword>
<dbReference type="Proteomes" id="UP000245591">
    <property type="component" value="Unassembled WGS sequence"/>
</dbReference>
<dbReference type="Gene3D" id="3.10.110.10">
    <property type="entry name" value="Ubiquitin Conjugating Enzyme"/>
    <property type="match status" value="1"/>
</dbReference>
<evidence type="ECO:0000256" key="1">
    <source>
        <dbReference type="ARBA" id="ARBA00022786"/>
    </source>
</evidence>
<sequence>MASVTKRLTNELSDINNNRPREIVYMQPNEDNLMHWRAIIQGPLDSPYEDGMFELGINIPMEYPMKPPSVVFVTPVCHPNVHFETGEICLDILKAEWSPVWTLKTVCTAVHSLLLDPEPSSPLNCDAANLLRCGDTMAYNSLVRMYTHMYSIKKLLLEE</sequence>
<name>A0A2U1J3Q7_SMIAN</name>
<feature type="domain" description="UBC core" evidence="2">
    <location>
        <begin position="3"/>
        <end position="152"/>
    </location>
</feature>
<proteinExistence type="predicted"/>
<dbReference type="AlphaFoldDB" id="A0A2U1J3Q7"/>
<evidence type="ECO:0000313" key="3">
    <source>
        <dbReference type="EMBL" id="PVZ96891.1"/>
    </source>
</evidence>
<dbReference type="EMBL" id="MBFU01001094">
    <property type="protein sequence ID" value="PVZ96891.1"/>
    <property type="molecule type" value="Genomic_DNA"/>
</dbReference>
<protein>
    <recommendedName>
        <fullName evidence="2">UBC core domain-containing protein</fullName>
    </recommendedName>
</protein>
<dbReference type="PANTHER" id="PTHR24067">
    <property type="entry name" value="UBIQUITIN-CONJUGATING ENZYME E2"/>
    <property type="match status" value="1"/>
</dbReference>
<dbReference type="PROSITE" id="PS50127">
    <property type="entry name" value="UBC_2"/>
    <property type="match status" value="1"/>
</dbReference>
<dbReference type="InterPro" id="IPR050113">
    <property type="entry name" value="Ub_conjugating_enzyme"/>
</dbReference>
<keyword evidence="1" id="KW-0833">Ubl conjugation pathway</keyword>
<gene>
    <name evidence="4" type="ORF">BB558_004246</name>
    <name evidence="3" type="ORF">BB558_007183</name>
</gene>
<evidence type="ECO:0000313" key="4">
    <source>
        <dbReference type="EMBL" id="PVZ99711.1"/>
    </source>
</evidence>
<dbReference type="InterPro" id="IPR016135">
    <property type="entry name" value="UBQ-conjugating_enzyme/RWD"/>
</dbReference>
<dbReference type="CDD" id="cd23812">
    <property type="entry name" value="UBCc_ScPEX4-like"/>
    <property type="match status" value="1"/>
</dbReference>
<dbReference type="InterPro" id="IPR000608">
    <property type="entry name" value="UBC"/>
</dbReference>
<comment type="caution">
    <text evidence="4">The sequence shown here is derived from an EMBL/GenBank/DDBJ whole genome shotgun (WGS) entry which is preliminary data.</text>
</comment>
<dbReference type="SUPFAM" id="SSF54495">
    <property type="entry name" value="UBC-like"/>
    <property type="match status" value="1"/>
</dbReference>
<organism evidence="4 5">
    <name type="scientific">Smittium angustum</name>
    <dbReference type="NCBI Taxonomy" id="133377"/>
    <lineage>
        <taxon>Eukaryota</taxon>
        <taxon>Fungi</taxon>
        <taxon>Fungi incertae sedis</taxon>
        <taxon>Zoopagomycota</taxon>
        <taxon>Kickxellomycotina</taxon>
        <taxon>Harpellomycetes</taxon>
        <taxon>Harpellales</taxon>
        <taxon>Legeriomycetaceae</taxon>
        <taxon>Smittium</taxon>
    </lineage>
</organism>